<evidence type="ECO:0000256" key="1">
    <source>
        <dbReference type="ARBA" id="ARBA00004123"/>
    </source>
</evidence>
<dbReference type="GO" id="GO:0009737">
    <property type="term" value="P:response to abscisic acid"/>
    <property type="evidence" value="ECO:0007669"/>
    <property type="project" value="TreeGrafter"/>
</dbReference>
<dbReference type="AlphaFoldDB" id="A0AAD7PXN0"/>
<evidence type="ECO:0000256" key="5">
    <source>
        <dbReference type="SAM" id="MobiDB-lite"/>
    </source>
</evidence>
<comment type="subcellular location">
    <subcellularLocation>
        <location evidence="1 4">Nucleus</location>
    </subcellularLocation>
</comment>
<evidence type="ECO:0000256" key="4">
    <source>
        <dbReference type="RuleBase" id="RU369029"/>
    </source>
</evidence>
<evidence type="ECO:0000313" key="9">
    <source>
        <dbReference type="Proteomes" id="UP001163823"/>
    </source>
</evidence>
<organism evidence="8 9">
    <name type="scientific">Quillaja saponaria</name>
    <name type="common">Soap bark tree</name>
    <dbReference type="NCBI Taxonomy" id="32244"/>
    <lineage>
        <taxon>Eukaryota</taxon>
        <taxon>Viridiplantae</taxon>
        <taxon>Streptophyta</taxon>
        <taxon>Embryophyta</taxon>
        <taxon>Tracheophyta</taxon>
        <taxon>Spermatophyta</taxon>
        <taxon>Magnoliopsida</taxon>
        <taxon>eudicotyledons</taxon>
        <taxon>Gunneridae</taxon>
        <taxon>Pentapetalae</taxon>
        <taxon>rosids</taxon>
        <taxon>fabids</taxon>
        <taxon>Fabales</taxon>
        <taxon>Quillajaceae</taxon>
        <taxon>Quillaja</taxon>
    </lineage>
</organism>
<keyword evidence="9" id="KW-1185">Reference proteome</keyword>
<proteinExistence type="inferred from homology"/>
<dbReference type="Pfam" id="PF07897">
    <property type="entry name" value="EAR"/>
    <property type="match status" value="1"/>
</dbReference>
<feature type="compositionally biased region" description="Polar residues" evidence="5">
    <location>
        <begin position="268"/>
        <end position="291"/>
    </location>
</feature>
<gene>
    <name evidence="8" type="ORF">O6P43_009156</name>
    <name evidence="7" type="ORF">O6P43_034531</name>
</gene>
<dbReference type="Pfam" id="PF16136">
    <property type="entry name" value="NLS_NINJA_AFP"/>
    <property type="match status" value="1"/>
</dbReference>
<evidence type="ECO:0000313" key="7">
    <source>
        <dbReference type="EMBL" id="KAJ7942424.1"/>
    </source>
</evidence>
<comment type="similarity">
    <text evidence="2 4">Belongs to the Ninja family.</text>
</comment>
<dbReference type="EMBL" id="JARAOO010000060">
    <property type="protein sequence ID" value="KAJ7942424.1"/>
    <property type="molecule type" value="Genomic_DNA"/>
</dbReference>
<feature type="compositionally biased region" description="Pro residues" evidence="5">
    <location>
        <begin position="214"/>
        <end position="227"/>
    </location>
</feature>
<dbReference type="EMBL" id="JARAOO010000004">
    <property type="protein sequence ID" value="KAJ7971071.1"/>
    <property type="molecule type" value="Genomic_DNA"/>
</dbReference>
<dbReference type="GO" id="GO:0007165">
    <property type="term" value="P:signal transduction"/>
    <property type="evidence" value="ECO:0007669"/>
    <property type="project" value="InterPro"/>
</dbReference>
<protein>
    <recommendedName>
        <fullName evidence="4">Ninja-family protein</fullName>
    </recommendedName>
    <alternativeName>
        <fullName evidence="4">ABI-binding protein</fullName>
    </alternativeName>
</protein>
<evidence type="ECO:0000313" key="8">
    <source>
        <dbReference type="EMBL" id="KAJ7971071.1"/>
    </source>
</evidence>
<comment type="function">
    <text evidence="4">Acts as a negative regulator of abscisic acid (ABA) response.</text>
</comment>
<dbReference type="GO" id="GO:0005634">
    <property type="term" value="C:nucleus"/>
    <property type="evidence" value="ECO:0007669"/>
    <property type="project" value="UniProtKB-SubCell"/>
</dbReference>
<dbReference type="Proteomes" id="UP001163823">
    <property type="component" value="Chromosome 4"/>
</dbReference>
<feature type="region of interest" description="Disordered" evidence="5">
    <location>
        <begin position="205"/>
        <end position="246"/>
    </location>
</feature>
<keyword evidence="3 4" id="KW-0539">Nucleus</keyword>
<dbReference type="KEGG" id="qsa:O6P43_009156"/>
<reference evidence="8" key="1">
    <citation type="journal article" date="2023" name="Science">
        <title>Elucidation of the pathway for biosynthesis of saponin adjuvants from the soapbark tree.</title>
        <authorList>
            <person name="Reed J."/>
            <person name="Orme A."/>
            <person name="El-Demerdash A."/>
            <person name="Owen C."/>
            <person name="Martin L.B.B."/>
            <person name="Misra R.C."/>
            <person name="Kikuchi S."/>
            <person name="Rejzek M."/>
            <person name="Martin A.C."/>
            <person name="Harkess A."/>
            <person name="Leebens-Mack J."/>
            <person name="Louveau T."/>
            <person name="Stephenson M.J."/>
            <person name="Osbourn A."/>
        </authorList>
    </citation>
    <scope>NUCLEOTIDE SEQUENCE</scope>
    <source>
        <strain evidence="8">S10</strain>
    </source>
</reference>
<sequence length="344" mass="37544">MAQAEEVGDRENKHVSLQMSNFPGDLLQRFISVNQFPVKLEESREDVEEIELSLVFSLNGQFGVDRKANKLKRSSSISDFANPVRDGDFMCKLPIAYTPIIRTCSLPTETEEEWSRRKELQTLRRMEGKRKLSEKQRISKAVWERSRAFGEEIYEDDNLPEVVNGNHQIEQGAKALNGFPNLVNPSLGMLACGLELNGEEGSGLVHGGLEKLPPSLPPAPAPAPAPAPSSQGSIGSQGTGSSGISESESLLHRGISKLIEARSPGSAPISTASEQKTPVTRETPISRNSGKVTAAAKGNRSSKIESADKGRNVLKDMPCVSTKGYGPNSKRIDVFFTDTERERK</sequence>
<dbReference type="PANTHER" id="PTHR31413:SF31">
    <property type="entry name" value="NINJA-FAMILY PROTEIN AFP3"/>
    <property type="match status" value="1"/>
</dbReference>
<feature type="compositionally biased region" description="Basic and acidic residues" evidence="5">
    <location>
        <begin position="302"/>
        <end position="314"/>
    </location>
</feature>
<name>A0AAD7PXN0_QUISA</name>
<comment type="caution">
    <text evidence="8">The sequence shown here is derived from an EMBL/GenBank/DDBJ whole genome shotgun (WGS) entry which is preliminary data.</text>
</comment>
<evidence type="ECO:0000259" key="6">
    <source>
        <dbReference type="Pfam" id="PF07897"/>
    </source>
</evidence>
<feature type="domain" description="Ethylene-responsive binding factor-associated repression" evidence="6">
    <location>
        <begin position="45"/>
        <end position="79"/>
    </location>
</feature>
<evidence type="ECO:0000256" key="2">
    <source>
        <dbReference type="ARBA" id="ARBA00006081"/>
    </source>
</evidence>
<dbReference type="InterPro" id="IPR032310">
    <property type="entry name" value="NLS_NINJA_AFP-like"/>
</dbReference>
<accession>A0AAD7PXN0</accession>
<dbReference type="InterPro" id="IPR031307">
    <property type="entry name" value="Ninja_fam"/>
</dbReference>
<evidence type="ECO:0000256" key="3">
    <source>
        <dbReference type="ARBA" id="ARBA00023242"/>
    </source>
</evidence>
<feature type="region of interest" description="Disordered" evidence="5">
    <location>
        <begin position="260"/>
        <end position="330"/>
    </location>
</feature>
<dbReference type="KEGG" id="qsa:O6P43_034531"/>
<dbReference type="InterPro" id="IPR012463">
    <property type="entry name" value="Ninja_motif"/>
</dbReference>
<dbReference type="PANTHER" id="PTHR31413">
    <property type="entry name" value="AFP HOMOLOG 2"/>
    <property type="match status" value="1"/>
</dbReference>
<dbReference type="GO" id="GO:0045892">
    <property type="term" value="P:negative regulation of DNA-templated transcription"/>
    <property type="evidence" value="ECO:0007669"/>
    <property type="project" value="TreeGrafter"/>
</dbReference>